<dbReference type="InterPro" id="IPR050745">
    <property type="entry name" value="Multifunctional_regulatory"/>
</dbReference>
<evidence type="ECO:0000313" key="4">
    <source>
        <dbReference type="EMBL" id="SDM17130.1"/>
    </source>
</evidence>
<dbReference type="SMART" id="SM00248">
    <property type="entry name" value="ANK"/>
    <property type="match status" value="5"/>
</dbReference>
<keyword evidence="2 3" id="KW-0040">ANK repeat</keyword>
<evidence type="ECO:0000256" key="2">
    <source>
        <dbReference type="ARBA" id="ARBA00023043"/>
    </source>
</evidence>
<dbReference type="AlphaFoldDB" id="A0A1G9R1Z2"/>
<feature type="repeat" description="ANK" evidence="3">
    <location>
        <begin position="404"/>
        <end position="436"/>
    </location>
</feature>
<gene>
    <name evidence="4" type="ORF">SAMN04489726_0150</name>
</gene>
<dbReference type="Proteomes" id="UP000183376">
    <property type="component" value="Chromosome I"/>
</dbReference>
<dbReference type="STRING" id="211114.SAMN04489726_0150"/>
<organism evidence="4 5">
    <name type="scientific">Allokutzneria albata</name>
    <name type="common">Kibdelosporangium albatum</name>
    <dbReference type="NCBI Taxonomy" id="211114"/>
    <lineage>
        <taxon>Bacteria</taxon>
        <taxon>Bacillati</taxon>
        <taxon>Actinomycetota</taxon>
        <taxon>Actinomycetes</taxon>
        <taxon>Pseudonocardiales</taxon>
        <taxon>Pseudonocardiaceae</taxon>
        <taxon>Allokutzneria</taxon>
    </lineage>
</organism>
<accession>A0A1G9R1Z2</accession>
<dbReference type="PRINTS" id="PR01415">
    <property type="entry name" value="ANKYRIN"/>
</dbReference>
<name>A0A1G9R1Z2_ALLAB</name>
<evidence type="ECO:0000256" key="1">
    <source>
        <dbReference type="ARBA" id="ARBA00022737"/>
    </source>
</evidence>
<protein>
    <submittedName>
        <fullName evidence="4">Ankyrin repeat</fullName>
    </submittedName>
</protein>
<dbReference type="PANTHER" id="PTHR24189">
    <property type="entry name" value="MYOTROPHIN"/>
    <property type="match status" value="1"/>
</dbReference>
<dbReference type="EMBL" id="LT629701">
    <property type="protein sequence ID" value="SDM17130.1"/>
    <property type="molecule type" value="Genomic_DNA"/>
</dbReference>
<dbReference type="Pfam" id="PF12796">
    <property type="entry name" value="Ank_2"/>
    <property type="match status" value="1"/>
</dbReference>
<proteinExistence type="predicted"/>
<dbReference type="InterPro" id="IPR002110">
    <property type="entry name" value="Ankyrin_rpt"/>
</dbReference>
<dbReference type="PROSITE" id="PS50297">
    <property type="entry name" value="ANK_REP_REGION"/>
    <property type="match status" value="2"/>
</dbReference>
<evidence type="ECO:0000313" key="5">
    <source>
        <dbReference type="Proteomes" id="UP000183376"/>
    </source>
</evidence>
<dbReference type="PANTHER" id="PTHR24189:SF50">
    <property type="entry name" value="ANKYRIN REPEAT AND SOCS BOX PROTEIN 2"/>
    <property type="match status" value="1"/>
</dbReference>
<keyword evidence="1" id="KW-0677">Repeat</keyword>
<feature type="repeat" description="ANK" evidence="3">
    <location>
        <begin position="302"/>
        <end position="327"/>
    </location>
</feature>
<dbReference type="InterPro" id="IPR036770">
    <property type="entry name" value="Ankyrin_rpt-contain_sf"/>
</dbReference>
<dbReference type="PROSITE" id="PS50088">
    <property type="entry name" value="ANK_REPEAT"/>
    <property type="match status" value="2"/>
</dbReference>
<dbReference type="RefSeq" id="WP_052408108.1">
    <property type="nucleotide sequence ID" value="NZ_JOEF01000036.1"/>
</dbReference>
<evidence type="ECO:0000256" key="3">
    <source>
        <dbReference type="PROSITE-ProRule" id="PRU00023"/>
    </source>
</evidence>
<dbReference type="Gene3D" id="1.25.40.20">
    <property type="entry name" value="Ankyrin repeat-containing domain"/>
    <property type="match status" value="2"/>
</dbReference>
<reference evidence="4 5" key="1">
    <citation type="submission" date="2016-10" db="EMBL/GenBank/DDBJ databases">
        <authorList>
            <person name="de Groot N.N."/>
        </authorList>
    </citation>
    <scope>NUCLEOTIDE SEQUENCE [LARGE SCALE GENOMIC DNA]</scope>
    <source>
        <strain evidence="4 5">DSM 44149</strain>
    </source>
</reference>
<dbReference type="eggNOG" id="COG0666">
    <property type="taxonomic scope" value="Bacteria"/>
</dbReference>
<keyword evidence="5" id="KW-1185">Reference proteome</keyword>
<dbReference type="SUPFAM" id="SSF48403">
    <property type="entry name" value="Ankyrin repeat"/>
    <property type="match status" value="1"/>
</dbReference>
<sequence length="460" mass="49638">MPTVPLPERPDLGQLRKQAKQLRRSLAGGTLADAQRTLARRHGFASWTRLVRHVEAINARSWGYAEPSGDEPVADRFVRLACLNFAEDAPQRRAEAARLLAQHPDLPEHSIAAAAACANAGHLQRHLASGASAATPTGPYDWSPLMYLAYARVGVGLEDTLAAARMLLDAGADPDDGRFFRGLPTPFTVLTGALGGGEGDQPPHPHAIPLARPLLAAGADPNDGQALYNRMFSEADDAFELLLAFGLGRGDGGPWRRLLPDLVDPPRESARKLLAWAVVHDQRRRVKLLADNGIDVVSPLSTGLTPLETALRNGHRELAELLRGSGAHEIELAPADAFISAALAGDEAAVEAMPREAVDAAREARPGLLVWAAAQGRPESVKILLRKGFDVNARARSDLPVEEPWQTALHTAIEVGDVELVRLLLDHGADPGIRDHRFDGDAGDWARHFERAHVLDLLDR</sequence>
<dbReference type="OrthoDB" id="928522at2"/>